<keyword evidence="1" id="KW-1133">Transmembrane helix</keyword>
<dbReference type="AlphaFoldDB" id="A0A2A2EW14"/>
<protein>
    <submittedName>
        <fullName evidence="2">Uncharacterized protein</fullName>
    </submittedName>
</protein>
<keyword evidence="1" id="KW-0812">Transmembrane</keyword>
<accession>A0A2A2EW14</accession>
<feature type="transmembrane region" description="Helical" evidence="1">
    <location>
        <begin position="49"/>
        <end position="69"/>
    </location>
</feature>
<evidence type="ECO:0000313" key="3">
    <source>
        <dbReference type="Proteomes" id="UP000217771"/>
    </source>
</evidence>
<gene>
    <name evidence="2" type="ORF">CK498_12265</name>
</gene>
<sequence length="78" mass="9348">MGYHTLFSLNLTSFFIFPFIYQNKFNDDVASPLLSQLLKFSHNTRWNRFFYIIVVSLHIFDIFLLLLQFTKILIPSIK</sequence>
<reference evidence="2 3" key="1">
    <citation type="submission" date="2017-08" db="EMBL/GenBank/DDBJ databases">
        <title>Halomonas alkalisoli sp. nov., isolated from saline alkaline soil.</title>
        <authorList>
            <person name="Wang D."/>
            <person name="Zhang G."/>
        </authorList>
    </citation>
    <scope>NUCLEOTIDE SEQUENCE [LARGE SCALE GENOMIC DNA]</scope>
    <source>
        <strain evidence="2 3">WRN001</strain>
    </source>
</reference>
<dbReference type="Proteomes" id="UP000217771">
    <property type="component" value="Unassembled WGS sequence"/>
</dbReference>
<keyword evidence="1" id="KW-0472">Membrane</keyword>
<organism evidence="2 3">
    <name type="scientific">Halomonas salipaludis</name>
    <dbReference type="NCBI Taxonomy" id="2032625"/>
    <lineage>
        <taxon>Bacteria</taxon>
        <taxon>Pseudomonadati</taxon>
        <taxon>Pseudomonadota</taxon>
        <taxon>Gammaproteobacteria</taxon>
        <taxon>Oceanospirillales</taxon>
        <taxon>Halomonadaceae</taxon>
        <taxon>Halomonas</taxon>
    </lineage>
</organism>
<comment type="caution">
    <text evidence="2">The sequence shown here is derived from an EMBL/GenBank/DDBJ whole genome shotgun (WGS) entry which is preliminary data.</text>
</comment>
<evidence type="ECO:0000256" key="1">
    <source>
        <dbReference type="SAM" id="Phobius"/>
    </source>
</evidence>
<proteinExistence type="predicted"/>
<keyword evidence="3" id="KW-1185">Reference proteome</keyword>
<dbReference type="EMBL" id="NSKB01000004">
    <property type="protein sequence ID" value="PAU76750.1"/>
    <property type="molecule type" value="Genomic_DNA"/>
</dbReference>
<name>A0A2A2EW14_9GAMM</name>
<evidence type="ECO:0000313" key="2">
    <source>
        <dbReference type="EMBL" id="PAU76750.1"/>
    </source>
</evidence>